<protein>
    <submittedName>
        <fullName evidence="4">Uncharacterized protein LOC107403685</fullName>
    </submittedName>
</protein>
<dbReference type="Proteomes" id="UP001652623">
    <property type="component" value="Chromosome 5"/>
</dbReference>
<dbReference type="PANTHER" id="PTHR33640">
    <property type="entry name" value="TRANSMEMBRANE PROTEIN"/>
    <property type="match status" value="1"/>
</dbReference>
<keyword evidence="2" id="KW-1133">Transmembrane helix</keyword>
<evidence type="ECO:0000313" key="3">
    <source>
        <dbReference type="Proteomes" id="UP001652623"/>
    </source>
</evidence>
<proteinExistence type="predicted"/>
<organism evidence="3 4">
    <name type="scientific">Ziziphus jujuba</name>
    <name type="common">Chinese jujube</name>
    <name type="synonym">Ziziphus sativa</name>
    <dbReference type="NCBI Taxonomy" id="326968"/>
    <lineage>
        <taxon>Eukaryota</taxon>
        <taxon>Viridiplantae</taxon>
        <taxon>Streptophyta</taxon>
        <taxon>Embryophyta</taxon>
        <taxon>Tracheophyta</taxon>
        <taxon>Spermatophyta</taxon>
        <taxon>Magnoliopsida</taxon>
        <taxon>eudicotyledons</taxon>
        <taxon>Gunneridae</taxon>
        <taxon>Pentapetalae</taxon>
        <taxon>rosids</taxon>
        <taxon>fabids</taxon>
        <taxon>Rosales</taxon>
        <taxon>Rhamnaceae</taxon>
        <taxon>Paliureae</taxon>
        <taxon>Ziziphus</taxon>
    </lineage>
</organism>
<keyword evidence="2" id="KW-0812">Transmembrane</keyword>
<evidence type="ECO:0000256" key="1">
    <source>
        <dbReference type="SAM" id="MobiDB-lite"/>
    </source>
</evidence>
<dbReference type="GeneID" id="107403685"/>
<keyword evidence="3" id="KW-1185">Reference proteome</keyword>
<sequence length="271" mass="30474">MDSHEFDHVKAEKAIAMRRYRLRRKLKWLFEACAALFFLTCSTTWLPIATEFCAGFSRQLIAVFKSHLFVFVLFNLIIFLIYALSAQVPTEKHLSGSGSGPDLYDEFVSNSMSSRRISTGSESPAPAPAPEVVFEDKQIICSENVASPPSQNNRDVAKPKGSASQVRTKSAVCTDTGKALVVKCYRRTKSENFNLEKVEKPQRREFQRSDTEIEPGRRSSSVDDQMSNDEFNHAIETFIATVKSIQRKEYKEEQKTQGGDLPLTLSVSNSV</sequence>
<feature type="region of interest" description="Disordered" evidence="1">
    <location>
        <begin position="249"/>
        <end position="271"/>
    </location>
</feature>
<evidence type="ECO:0000313" key="4">
    <source>
        <dbReference type="RefSeq" id="XP_015866078.1"/>
    </source>
</evidence>
<feature type="transmembrane region" description="Helical" evidence="2">
    <location>
        <begin position="60"/>
        <end position="84"/>
    </location>
</feature>
<gene>
    <name evidence="4" type="primary">LOC107403685</name>
</gene>
<feature type="region of interest" description="Disordered" evidence="1">
    <location>
        <begin position="198"/>
        <end position="227"/>
    </location>
</feature>
<keyword evidence="2" id="KW-0472">Membrane</keyword>
<accession>A0A6P3YRJ9</accession>
<feature type="compositionally biased region" description="Polar residues" evidence="1">
    <location>
        <begin position="144"/>
        <end position="154"/>
    </location>
</feature>
<feature type="transmembrane region" description="Helical" evidence="2">
    <location>
        <begin position="28"/>
        <end position="48"/>
    </location>
</feature>
<dbReference type="KEGG" id="zju:107403685"/>
<evidence type="ECO:0000256" key="2">
    <source>
        <dbReference type="SAM" id="Phobius"/>
    </source>
</evidence>
<dbReference type="PANTHER" id="PTHR33640:SF34">
    <property type="entry name" value="PROTEIN, PUTATIVE-RELATED"/>
    <property type="match status" value="1"/>
</dbReference>
<dbReference type="AlphaFoldDB" id="A0A6P3YRJ9"/>
<feature type="compositionally biased region" description="Basic and acidic residues" evidence="1">
    <location>
        <begin position="198"/>
        <end position="221"/>
    </location>
</feature>
<name>A0A6P3YRJ9_ZIZJJ</name>
<feature type="region of interest" description="Disordered" evidence="1">
    <location>
        <begin position="144"/>
        <end position="169"/>
    </location>
</feature>
<dbReference type="RefSeq" id="XP_015866078.1">
    <property type="nucleotide sequence ID" value="XM_016010592.4"/>
</dbReference>
<reference evidence="4" key="1">
    <citation type="submission" date="2025-08" db="UniProtKB">
        <authorList>
            <consortium name="RefSeq"/>
        </authorList>
    </citation>
    <scope>IDENTIFICATION</scope>
    <source>
        <tissue evidence="4">Seedling</tissue>
    </source>
</reference>